<dbReference type="RefSeq" id="WP_123666825.1">
    <property type="nucleotide sequence ID" value="NZ_RJKE01000001.1"/>
</dbReference>
<dbReference type="PROSITE" id="PS50231">
    <property type="entry name" value="RICIN_B_LECTIN"/>
    <property type="match status" value="1"/>
</dbReference>
<accession>A0A3N1D1Z4</accession>
<gene>
    <name evidence="2" type="ORF">EDD29_5169</name>
</gene>
<dbReference type="OrthoDB" id="9806701at2"/>
<feature type="chain" id="PRO_5018293922" evidence="1">
    <location>
        <begin position="38"/>
        <end position="178"/>
    </location>
</feature>
<dbReference type="SUPFAM" id="SSF50370">
    <property type="entry name" value="Ricin B-like lectins"/>
    <property type="match status" value="1"/>
</dbReference>
<organism evidence="2 3">
    <name type="scientific">Actinocorallia herbida</name>
    <dbReference type="NCBI Taxonomy" id="58109"/>
    <lineage>
        <taxon>Bacteria</taxon>
        <taxon>Bacillati</taxon>
        <taxon>Actinomycetota</taxon>
        <taxon>Actinomycetes</taxon>
        <taxon>Streptosporangiales</taxon>
        <taxon>Thermomonosporaceae</taxon>
        <taxon>Actinocorallia</taxon>
    </lineage>
</organism>
<reference evidence="2 3" key="1">
    <citation type="submission" date="2018-11" db="EMBL/GenBank/DDBJ databases">
        <title>Sequencing the genomes of 1000 actinobacteria strains.</title>
        <authorList>
            <person name="Klenk H.-P."/>
        </authorList>
    </citation>
    <scope>NUCLEOTIDE SEQUENCE [LARGE SCALE GENOMIC DNA]</scope>
    <source>
        <strain evidence="2 3">DSM 44254</strain>
    </source>
</reference>
<proteinExistence type="predicted"/>
<evidence type="ECO:0000313" key="3">
    <source>
        <dbReference type="Proteomes" id="UP000272400"/>
    </source>
</evidence>
<name>A0A3N1D1Z4_9ACTN</name>
<dbReference type="CDD" id="cd00161">
    <property type="entry name" value="beta-trefoil_Ricin-like"/>
    <property type="match status" value="1"/>
</dbReference>
<protein>
    <submittedName>
        <fullName evidence="2">Uncharacterized protein</fullName>
    </submittedName>
</protein>
<comment type="caution">
    <text evidence="2">The sequence shown here is derived from an EMBL/GenBank/DDBJ whole genome shotgun (WGS) entry which is preliminary data.</text>
</comment>
<keyword evidence="1" id="KW-0732">Signal</keyword>
<dbReference type="Proteomes" id="UP000272400">
    <property type="component" value="Unassembled WGS sequence"/>
</dbReference>
<dbReference type="AlphaFoldDB" id="A0A3N1D1Z4"/>
<dbReference type="Gene3D" id="2.80.10.50">
    <property type="match status" value="1"/>
</dbReference>
<keyword evidence="3" id="KW-1185">Reference proteome</keyword>
<dbReference type="EMBL" id="RJKE01000001">
    <property type="protein sequence ID" value="ROO87557.1"/>
    <property type="molecule type" value="Genomic_DNA"/>
</dbReference>
<sequence length="178" mass="19369">MRRSSGPGARTRRIAAHAACGALLGAAVMAAAQPATAREPSEFIMQNAMTWDCLDATTVNAQVTFCDQRNAQTWDGYLLGGAPGWLFYNADYHHEFCLVARSITPGAQVDVLPCSTVTDYGQYWFTTPPNASGTRELRPSSGAFTTPPKCLAQSWYGTAAVIEVCDGSRWQQWALREI</sequence>
<dbReference type="InterPro" id="IPR035992">
    <property type="entry name" value="Ricin_B-like_lectins"/>
</dbReference>
<evidence type="ECO:0000256" key="1">
    <source>
        <dbReference type="SAM" id="SignalP"/>
    </source>
</evidence>
<evidence type="ECO:0000313" key="2">
    <source>
        <dbReference type="EMBL" id="ROO87557.1"/>
    </source>
</evidence>
<feature type="signal peptide" evidence="1">
    <location>
        <begin position="1"/>
        <end position="37"/>
    </location>
</feature>